<dbReference type="GO" id="GO:0005886">
    <property type="term" value="C:plasma membrane"/>
    <property type="evidence" value="ECO:0007669"/>
    <property type="project" value="UniProtKB-SubCell"/>
</dbReference>
<feature type="domain" description="GerMN" evidence="8">
    <location>
        <begin position="201"/>
        <end position="284"/>
    </location>
</feature>
<dbReference type="InterPro" id="IPR018910">
    <property type="entry name" value="LpqB_C"/>
</dbReference>
<dbReference type="PROSITE" id="PS51257">
    <property type="entry name" value="PROKAR_LIPOPROTEIN"/>
    <property type="match status" value="1"/>
</dbReference>
<dbReference type="Proteomes" id="UP000515570">
    <property type="component" value="Chromosome"/>
</dbReference>
<feature type="signal peptide" evidence="7">
    <location>
        <begin position="1"/>
        <end position="20"/>
    </location>
</feature>
<keyword evidence="4 6" id="KW-0564">Palmitate</keyword>
<proteinExistence type="inferred from homology"/>
<dbReference type="AlphaFoldDB" id="A0A7G5FH47"/>
<name>A0A7G5FH47_9CORY</name>
<evidence type="ECO:0000259" key="8">
    <source>
        <dbReference type="SMART" id="SM00909"/>
    </source>
</evidence>
<comment type="similarity">
    <text evidence="6">Belongs to the LpqB lipoprotein family.</text>
</comment>
<evidence type="ECO:0000256" key="6">
    <source>
        <dbReference type="HAMAP-Rule" id="MF_01373"/>
    </source>
</evidence>
<accession>A0A7G5FH47</accession>
<keyword evidence="10" id="KW-1185">Reference proteome</keyword>
<dbReference type="SUPFAM" id="SSF82171">
    <property type="entry name" value="DPP6 N-terminal domain-like"/>
    <property type="match status" value="1"/>
</dbReference>
<dbReference type="SMART" id="SM00909">
    <property type="entry name" value="Germane"/>
    <property type="match status" value="1"/>
</dbReference>
<comment type="subcellular location">
    <subcellularLocation>
        <location evidence="6">Cell membrane</location>
        <topology evidence="6">Lipid-anchor</topology>
    </subcellularLocation>
</comment>
<dbReference type="NCBIfam" id="NF010141">
    <property type="entry name" value="PRK13616.1"/>
    <property type="match status" value="1"/>
</dbReference>
<dbReference type="Pfam" id="PF10647">
    <property type="entry name" value="Gmad1"/>
    <property type="match status" value="1"/>
</dbReference>
<dbReference type="Pfam" id="PF25976">
    <property type="entry name" value="LpqB_N"/>
    <property type="match status" value="1"/>
</dbReference>
<feature type="chain" id="PRO_5038335891" description="Lipoprotein LpqB" evidence="7">
    <location>
        <begin position="21"/>
        <end position="573"/>
    </location>
</feature>
<reference evidence="9 10" key="1">
    <citation type="submission" date="2020-07" db="EMBL/GenBank/DDBJ databases">
        <title>non toxigenic Corynebacterium sp. nov from a clinical source.</title>
        <authorList>
            <person name="Bernier A.-M."/>
            <person name="Bernard K."/>
        </authorList>
    </citation>
    <scope>NUCLEOTIDE SEQUENCE [LARGE SCALE GENOMIC DNA]</scope>
    <source>
        <strain evidence="10">NML 93-0612</strain>
    </source>
</reference>
<dbReference type="EMBL" id="CP059833">
    <property type="protein sequence ID" value="QMV85938.1"/>
    <property type="molecule type" value="Genomic_DNA"/>
</dbReference>
<evidence type="ECO:0000313" key="10">
    <source>
        <dbReference type="Proteomes" id="UP000515570"/>
    </source>
</evidence>
<keyword evidence="2 6" id="KW-0732">Signal</keyword>
<evidence type="ECO:0000256" key="7">
    <source>
        <dbReference type="SAM" id="SignalP"/>
    </source>
</evidence>
<sequence length="573" mass="60966">MKKDLRRVLGVIALSSVVLTACTTIPSNSTPQALRSFAPAASGVEDEAPEPNQAPDLLLRDFFRQAVKPKQRHQPARQYLTAEAAKTWDSQAGTLVLDRIDINSKPGASAQGMTFTVRGPVIGSIGVGGVYQPEHGLYEATIDLVKQDGQWRISNLPPGVVVEHTELRNNYQPYSLYFMDPSDSSLVADRRWVYTGNSSLNTALLSLLVEGPQDVLAPGVKTYVPQGATFSGFNDGVYSFAGFGDLSAEGRYRFAAQVVWTLAKAGVPGPYRIEIDDTPIIEESEYLTIEQVADYNPGASAVAASPLYVLAGGKIMKVEEDHTVPIAGSFSQAGNIDSADFDAGSGVVAAVQSTGEGEDRKARLLVAKDEEAAREALESKTISHPTFEIAGTSLWTVLDGKKVVRVARSTTSGELSQTEVDSSELEGLDGLISVLQLSPTGVRCAFIINGRVYMATVERPSAGHRKLTKVREIAPAIAGTALTVEWKPDGSLLVGTSTAETPVWQVQTDGSALTPLPSGNVTAPVVAISASPSTIYITDSRALLQLPTNTTGVAFWREVPALQGQRAAPVVAK</sequence>
<evidence type="ECO:0000256" key="2">
    <source>
        <dbReference type="ARBA" id="ARBA00022729"/>
    </source>
</evidence>
<dbReference type="HAMAP" id="MF_01373">
    <property type="entry name" value="LpqB_lipoprot"/>
    <property type="match status" value="1"/>
</dbReference>
<keyword evidence="3 6" id="KW-0472">Membrane</keyword>
<dbReference type="InterPro" id="IPR019606">
    <property type="entry name" value="GerMN"/>
</dbReference>
<evidence type="ECO:0000256" key="3">
    <source>
        <dbReference type="ARBA" id="ARBA00023136"/>
    </source>
</evidence>
<dbReference type="Pfam" id="PF10646">
    <property type="entry name" value="Germane"/>
    <property type="match status" value="1"/>
</dbReference>
<evidence type="ECO:0000256" key="5">
    <source>
        <dbReference type="ARBA" id="ARBA00023288"/>
    </source>
</evidence>
<organism evidence="9 10">
    <name type="scientific">Corynebacterium hindlerae</name>
    <dbReference type="NCBI Taxonomy" id="699041"/>
    <lineage>
        <taxon>Bacteria</taxon>
        <taxon>Bacillati</taxon>
        <taxon>Actinomycetota</taxon>
        <taxon>Actinomycetes</taxon>
        <taxon>Mycobacteriales</taxon>
        <taxon>Corynebacteriaceae</taxon>
        <taxon>Corynebacterium</taxon>
    </lineage>
</organism>
<gene>
    <name evidence="6 9" type="primary">lpqB</name>
    <name evidence="9" type="ORF">HW450_04250</name>
</gene>
<protein>
    <recommendedName>
        <fullName evidence="6">Lipoprotein LpqB</fullName>
    </recommendedName>
</protein>
<dbReference type="InterPro" id="IPR023959">
    <property type="entry name" value="LpqB"/>
</dbReference>
<evidence type="ECO:0000313" key="9">
    <source>
        <dbReference type="EMBL" id="QMV85938.1"/>
    </source>
</evidence>
<keyword evidence="1 6" id="KW-1003">Cell membrane</keyword>
<dbReference type="RefSeq" id="WP_182386753.1">
    <property type="nucleotide sequence ID" value="NZ_CP059833.1"/>
</dbReference>
<dbReference type="InterPro" id="IPR059026">
    <property type="entry name" value="LpqB_N"/>
</dbReference>
<keyword evidence="5 6" id="KW-0449">Lipoprotein</keyword>
<evidence type="ECO:0000256" key="1">
    <source>
        <dbReference type="ARBA" id="ARBA00022475"/>
    </source>
</evidence>
<evidence type="ECO:0000256" key="4">
    <source>
        <dbReference type="ARBA" id="ARBA00023139"/>
    </source>
</evidence>